<protein>
    <submittedName>
        <fullName evidence="2">Uncharacterized protein</fullName>
    </submittedName>
</protein>
<evidence type="ECO:0000313" key="3">
    <source>
        <dbReference type="Proteomes" id="UP001345691"/>
    </source>
</evidence>
<evidence type="ECO:0000313" key="2">
    <source>
        <dbReference type="EMBL" id="KAK5049277.1"/>
    </source>
</evidence>
<proteinExistence type="predicted"/>
<dbReference type="PANTHER" id="PTHR42354:SF1">
    <property type="entry name" value="C2H2-TYPE DOMAIN-CONTAINING PROTEIN"/>
    <property type="match status" value="1"/>
</dbReference>
<feature type="compositionally biased region" description="Polar residues" evidence="1">
    <location>
        <begin position="170"/>
        <end position="179"/>
    </location>
</feature>
<dbReference type="EMBL" id="JAVRRF010000045">
    <property type="protein sequence ID" value="KAK5049277.1"/>
    <property type="molecule type" value="Genomic_DNA"/>
</dbReference>
<dbReference type="PANTHER" id="PTHR42354">
    <property type="entry name" value="C2H2-TYPE DOMAIN-CONTAINING PROTEIN"/>
    <property type="match status" value="1"/>
</dbReference>
<reference evidence="2 3" key="1">
    <citation type="submission" date="2023-08" db="EMBL/GenBank/DDBJ databases">
        <title>Black Yeasts Isolated from many extreme environments.</title>
        <authorList>
            <person name="Coleine C."/>
            <person name="Stajich J.E."/>
            <person name="Selbmann L."/>
        </authorList>
    </citation>
    <scope>NUCLEOTIDE SEQUENCE [LARGE SCALE GENOMIC DNA]</scope>
    <source>
        <strain evidence="2 3">CCFEE 6328</strain>
    </source>
</reference>
<accession>A0ABR0IVD2</accession>
<gene>
    <name evidence="2" type="ORF">LTR69_011062</name>
</gene>
<feature type="region of interest" description="Disordered" evidence="1">
    <location>
        <begin position="141"/>
        <end position="280"/>
    </location>
</feature>
<keyword evidence="3" id="KW-1185">Reference proteome</keyword>
<feature type="compositionally biased region" description="Polar residues" evidence="1">
    <location>
        <begin position="228"/>
        <end position="238"/>
    </location>
</feature>
<feature type="compositionally biased region" description="Polar residues" evidence="1">
    <location>
        <begin position="255"/>
        <end position="280"/>
    </location>
</feature>
<feature type="region of interest" description="Disordered" evidence="1">
    <location>
        <begin position="294"/>
        <end position="314"/>
    </location>
</feature>
<dbReference type="Proteomes" id="UP001345691">
    <property type="component" value="Unassembled WGS sequence"/>
</dbReference>
<sequence>MGAIDVATVVGSIIAALGSGLDVFHRLGGKKRPTHARLPHPSEEEEWLRRSLKGRPVEIRKEYEQSVAKYGHAFEVGDDIAHASLAHTLLVLNTGLINLISHALADDSKTRSSSKKTLFNLSETAAVNTITALGQLTSRLSIGPEPRLPIESDPRRGDRRSGHGRERKACSSSSLCSTTKHIKRPPPGPLLMRGGWVRSKSGSSVVTLTTARKARENEPTKHKRNKSESNLLNCSTNRAKNRRHHKTVSEPPRSRTGSQDAEPTQNNRQGLASQVKPNRQPSMLIVPADFLPSAVDHAEKPPPRPPKIPLDAEPRPQNRIRRKEVRPVSTMTFMTTSTKIGEIPESRWPNNDLSLEELKARPMPYVIPPPLEATEPKRKKGFRFWKREDKLQDVAAH</sequence>
<organism evidence="2 3">
    <name type="scientific">Exophiala sideris</name>
    <dbReference type="NCBI Taxonomy" id="1016849"/>
    <lineage>
        <taxon>Eukaryota</taxon>
        <taxon>Fungi</taxon>
        <taxon>Dikarya</taxon>
        <taxon>Ascomycota</taxon>
        <taxon>Pezizomycotina</taxon>
        <taxon>Eurotiomycetes</taxon>
        <taxon>Chaetothyriomycetidae</taxon>
        <taxon>Chaetothyriales</taxon>
        <taxon>Herpotrichiellaceae</taxon>
        <taxon>Exophiala</taxon>
    </lineage>
</organism>
<name>A0ABR0IVD2_9EURO</name>
<evidence type="ECO:0000256" key="1">
    <source>
        <dbReference type="SAM" id="MobiDB-lite"/>
    </source>
</evidence>
<feature type="compositionally biased region" description="Polar residues" evidence="1">
    <location>
        <begin position="200"/>
        <end position="210"/>
    </location>
</feature>
<feature type="compositionally biased region" description="Basic and acidic residues" evidence="1">
    <location>
        <begin position="148"/>
        <end position="169"/>
    </location>
</feature>
<comment type="caution">
    <text evidence="2">The sequence shown here is derived from an EMBL/GenBank/DDBJ whole genome shotgun (WGS) entry which is preliminary data.</text>
</comment>